<evidence type="ECO:0000313" key="1">
    <source>
        <dbReference type="EMBL" id="GGP16870.1"/>
    </source>
</evidence>
<organism evidence="1 2">
    <name type="scientific">Nonomuraea glycinis</name>
    <dbReference type="NCBI Taxonomy" id="2047744"/>
    <lineage>
        <taxon>Bacteria</taxon>
        <taxon>Bacillati</taxon>
        <taxon>Actinomycetota</taxon>
        <taxon>Actinomycetes</taxon>
        <taxon>Streptosporangiales</taxon>
        <taxon>Streptosporangiaceae</taxon>
        <taxon>Nonomuraea</taxon>
    </lineage>
</organism>
<protein>
    <submittedName>
        <fullName evidence="1">Uncharacterized protein</fullName>
    </submittedName>
</protein>
<reference evidence="1" key="2">
    <citation type="submission" date="2020-09" db="EMBL/GenBank/DDBJ databases">
        <authorList>
            <person name="Sun Q."/>
            <person name="Zhou Y."/>
        </authorList>
    </citation>
    <scope>NUCLEOTIDE SEQUENCE</scope>
    <source>
        <strain evidence="1">CGMCC 4.7430</strain>
    </source>
</reference>
<proteinExistence type="predicted"/>
<reference evidence="1" key="1">
    <citation type="journal article" date="2014" name="Int. J. Syst. Evol. Microbiol.">
        <title>Complete genome sequence of Corynebacterium casei LMG S-19264T (=DSM 44701T), isolated from a smear-ripened cheese.</title>
        <authorList>
            <consortium name="US DOE Joint Genome Institute (JGI-PGF)"/>
            <person name="Walter F."/>
            <person name="Albersmeier A."/>
            <person name="Kalinowski J."/>
            <person name="Ruckert C."/>
        </authorList>
    </citation>
    <scope>NUCLEOTIDE SEQUENCE</scope>
    <source>
        <strain evidence="1">CGMCC 4.7430</strain>
    </source>
</reference>
<accession>A0A918AH93</accession>
<evidence type="ECO:0000313" key="2">
    <source>
        <dbReference type="Proteomes" id="UP000660745"/>
    </source>
</evidence>
<name>A0A918AH93_9ACTN</name>
<dbReference type="AlphaFoldDB" id="A0A918AH93"/>
<dbReference type="EMBL" id="BMNK01000022">
    <property type="protein sequence ID" value="GGP16870.1"/>
    <property type="molecule type" value="Genomic_DNA"/>
</dbReference>
<sequence>MVGRGRHQHNEINAAFKKVRKVDGLAVVESHNRHRWGWVECVCGATPYQVWCTPRNPGNHAKGILEWVADHSECGKSEEIS</sequence>
<dbReference type="Proteomes" id="UP000660745">
    <property type="component" value="Unassembled WGS sequence"/>
</dbReference>
<keyword evidence="2" id="KW-1185">Reference proteome</keyword>
<comment type="caution">
    <text evidence="1">The sequence shown here is derived from an EMBL/GenBank/DDBJ whole genome shotgun (WGS) entry which is preliminary data.</text>
</comment>
<gene>
    <name evidence="1" type="ORF">GCM10012278_82400</name>
</gene>